<dbReference type="InterPro" id="IPR008927">
    <property type="entry name" value="6-PGluconate_DH-like_C_sf"/>
</dbReference>
<accession>A0A0G4PS90</accession>
<evidence type="ECO:0000313" key="1">
    <source>
        <dbReference type="EMBL" id="CRL28971.1"/>
    </source>
</evidence>
<protein>
    <submittedName>
        <fullName evidence="1">Str. FM013</fullName>
    </submittedName>
</protein>
<dbReference type="STRING" id="1429867.A0A0G4PS90"/>
<proteinExistence type="predicted"/>
<dbReference type="AlphaFoldDB" id="A0A0G4PS90"/>
<dbReference type="Proteomes" id="UP000053732">
    <property type="component" value="Unassembled WGS sequence"/>
</dbReference>
<reference evidence="1 2" key="1">
    <citation type="journal article" date="2014" name="Nat. Commun.">
        <title>Multiple recent horizontal transfers of a large genomic region in cheese making fungi.</title>
        <authorList>
            <person name="Cheeseman K."/>
            <person name="Ropars J."/>
            <person name="Renault P."/>
            <person name="Dupont J."/>
            <person name="Gouzy J."/>
            <person name="Branca A."/>
            <person name="Abraham A.L."/>
            <person name="Ceppi M."/>
            <person name="Conseiller E."/>
            <person name="Debuchy R."/>
            <person name="Malagnac F."/>
            <person name="Goarin A."/>
            <person name="Silar P."/>
            <person name="Lacoste S."/>
            <person name="Sallet E."/>
            <person name="Bensimon A."/>
            <person name="Giraud T."/>
            <person name="Brygoo Y."/>
        </authorList>
    </citation>
    <scope>NUCLEOTIDE SEQUENCE [LARGE SCALE GENOMIC DNA]</scope>
    <source>
        <strain evidence="2">FM 013</strain>
    </source>
</reference>
<dbReference type="EMBL" id="HG793165">
    <property type="protein sequence ID" value="CRL28971.1"/>
    <property type="molecule type" value="Genomic_DNA"/>
</dbReference>
<keyword evidence="2" id="KW-1185">Reference proteome</keyword>
<dbReference type="SUPFAM" id="SSF48179">
    <property type="entry name" value="6-phosphogluconate dehydrogenase C-terminal domain-like"/>
    <property type="match status" value="1"/>
</dbReference>
<evidence type="ECO:0000313" key="2">
    <source>
        <dbReference type="Proteomes" id="UP000053732"/>
    </source>
</evidence>
<organism evidence="1 2">
    <name type="scientific">Penicillium camemberti (strain FM 013)</name>
    <dbReference type="NCBI Taxonomy" id="1429867"/>
    <lineage>
        <taxon>Eukaryota</taxon>
        <taxon>Fungi</taxon>
        <taxon>Dikarya</taxon>
        <taxon>Ascomycota</taxon>
        <taxon>Pezizomycotina</taxon>
        <taxon>Eurotiomycetes</taxon>
        <taxon>Eurotiomycetidae</taxon>
        <taxon>Eurotiales</taxon>
        <taxon>Aspergillaceae</taxon>
        <taxon>Penicillium</taxon>
    </lineage>
</organism>
<dbReference type="InterPro" id="IPR013328">
    <property type="entry name" value="6PGD_dom2"/>
</dbReference>
<dbReference type="Gene3D" id="1.10.1040.10">
    <property type="entry name" value="N-(1-d-carboxylethyl)-l-norvaline Dehydrogenase, domain 2"/>
    <property type="match status" value="1"/>
</dbReference>
<gene>
    <name evidence="1" type="ORF">PCAMFM013_S032g000007</name>
</gene>
<name>A0A0G4PS90_PENC3</name>
<sequence length="59" mass="6623">MKKDISLALDMARRVGSTNVLGSAGLQTYKEASEDERCKDLDSRIVFRYLGGNENWNAE</sequence>